<sequence>MVSIVSGLLQLLSMKEQTTEFNAWIATINQRRFYGVKDILSEQKANRFIFFRDVSIIMTSLSSIGGLTLIFAVPYDHLSGHWYRKLLLILCYSHQSYITQDLAHRIRIVGVILNTFKQTLKKSLTSNSYPIFAKKRGELTLGTILKKYTNFILVIHMNMNLFMRHISGILILYCLTVIASLIVNIYVLIKFNDYNIYTLLVIQMRIAVMVTSIVFVFITAENSLKNKEIIDEKLHMKLKLYQIVTVVAITFLITVMIPIRYIFINDDLPWNPARNFSIAFCTGFQNYLALEYCQKMVLIGSIVKAIKASLESATGSSGLENIFARASRLVLFIHRNLELLKKYTNNIFPVWVLTMTINLILNIYFLVKYSDYNIYALSMLQVRTITLILYLWTMLYFHDMQLIDPGYCQHSKYYNSPIPKFELFKTIYAGVILFTTVILLLAFMFLSYLPQLFHDNRSLCLILTGDEILILSTGILGISSCLNITTQLQEMHSWLYIYETRRSFGFKDIIDEKHHQTIKIYQMIAITAINSLVIVMTPLRYIFINDDLPWMNWRNFLVVFSTAFQTYLVLECCLKFSLVGNIMRAIRASLESTTRSSNLEETFATTSRLVLIIHRNLELLIKYSNNVFPVWILTMTINLILNIYILVKYSDYDIYAMSMLQVRTITMILSLWTILYFHDMQLTERISKPSELLMALLLIFFMVSTMRSFPHLSDVWKTDRSLCLILIADQFIIVSTCILLTLVWWKLRFELEESAGYLEIFANRQFFLLKDIIDAKDMRHLLLARNIVTGTIFCGAVVNAAGLYGVSYDNLPWNLARKLSLVLCCAFQCYMAAQFIQRIIVVGRILDAVQTSLQTTLNIAIFLHTVNSKRSSWSFEKYSCLVLVVSKNLNLLMKFVTSWLVPWVLIIILTLILNFYIFLEYNHYNAHALCLLLARTMTTVVGTVFVFYIHDTHLKAKLLLFTLPVIIDCQHSNKKIQNPVYKIHKSYRVIAYFFGTVFSLFITSFLYLIYIHWKDKAACLSLIIDFTFSANGALLFFISLIRMRLKVDDYQNLISLVQECRSFGVNSVIDARTTKLLKRKSYVHSFLTVAAVPFLVYFYMVEDDFELKIFRLVPVIVSLVLQFGLVFQISQYSTLTELSYKAVNKQIKACLKSKISGDEEIQRLLQLRKLVSFMSMINLNIKLINNFLNPSIVVWVLKVVAILILNTYLGIILFDRVLRIDMMMLHLRSFLAILAIIYLIHRTDLIGQQLVPSNDSRHSSNTQDMFVFGANCVLCLVRFFYKHLIFSGIVFVDCKCPHSENLPIEPTFKFSRRKFTFSVSLCVLAFVTFLSNFTTYSSGKLKVEDEFFTHYMMFAIFGIVLQVSVVVNYSNRVILLKSYQKLMAQHGLRLEKKEQQHMENLLLCIVAATWIFSIGTAMQAYFLVTGSLVFITVVMVINVFLIMMSIYSTTFLKFFEIKLLLIFLTKAFDDIKFALNAVLYLEKLKFVTFEQSLRNPNYKEKPLRKTLKESFNLYKSVTLSLTWLNKDYVIMSSGFYQVIILIYCIFLSCNFNNDFVDFKLLFRLVVTGALIWIFLYFSVILEEMVARVNMFVFGANCVICLVRFFYKHLIFSGIVFVDCKCPHSENLPIEANFQFSRKKFTFSVSLCVLAFVSFLANIATYSSGKLIFDEEFFTHYMMFAVFGIAVQISVVINYNNRVILLKSYQKLMVQHGLRLEKKEQEQLENLLICIVAATWIFSFGMAMQVSFFSSESPTYVMVLMVSSVFSIMMSIYTATFLKFFEIKLLLIFLTKAFDDIKFALNAVLYLEKLKFVTFEQYLRNPNYKEKPLRKTLKESFNLYKSVTLSLTWLNKDFVIMSSGFYQVVILIYCIFLTCNFDNDSDDLKVLFRLFVTGALIWIFLYFSVIIEEMVARSEDILSFLFKYPISKLTAAEAAQVEVLITTLTIQKPVLRASDIFTVGTRLLASVNIGDRRHLRVGSTAVPRLLGELIMYPSTKHITSPVFEIKKDSICICKMLTPILYLSRMVGFVPLTWDHKDGKCTFRRSASWICVSLVVISLLSFQIGNSIDFLHLTKTKSLPILLNNITDAIYGVYIIILTALNLYRFPRWIKTLNKFSAVLKEGIFCQSSMKVVLKIEYYILAVFLFALLIQVSLLTFLHFSQTYETDFDYNFFINKVLQNVSFVFYSIFLTMISVFIGILACFEKLTISCLKYTPVHPMKGINETNNTRDFFGLVTYKLCKEEHPCTGKLAKLPQAEVVEFLRILHEDISLVIYEINDCMNPQFLCHTVVELTVLIVQWYAVIVYMAFTFKAPLASSIHVVNCFFVVMHTLGIFLFLKNAQQLKNMIQGLNNFLLEYSTRISSLEEHQQVRLFIEKLKQHRPLTASGVFTIDLGIAGPISANILTYVLVALQFEIPKEE</sequence>
<feature type="transmembrane region" description="Helical" evidence="8">
    <location>
        <begin position="787"/>
        <end position="807"/>
    </location>
</feature>
<feature type="transmembrane region" description="Helical" evidence="8">
    <location>
        <begin position="347"/>
        <end position="367"/>
    </location>
</feature>
<evidence type="ECO:0000256" key="4">
    <source>
        <dbReference type="ARBA" id="ARBA00022989"/>
    </source>
</evidence>
<feature type="transmembrane region" description="Helical" evidence="8">
    <location>
        <begin position="1194"/>
        <end position="1213"/>
    </location>
</feature>
<feature type="transmembrane region" description="Helical" evidence="8">
    <location>
        <begin position="659"/>
        <end position="678"/>
    </location>
</feature>
<feature type="transmembrane region" description="Helical" evidence="8">
    <location>
        <begin position="1640"/>
        <end position="1661"/>
    </location>
</feature>
<feature type="transmembrane region" description="Helical" evidence="8">
    <location>
        <begin position="1428"/>
        <end position="1447"/>
    </location>
</feature>
<feature type="transmembrane region" description="Helical" evidence="8">
    <location>
        <begin position="1112"/>
        <end position="1130"/>
    </location>
</feature>
<feature type="transmembrane region" description="Helical" evidence="8">
    <location>
        <begin position="240"/>
        <end position="263"/>
    </location>
</feature>
<feature type="transmembrane region" description="Helical" evidence="8">
    <location>
        <begin position="1853"/>
        <end position="1873"/>
    </location>
</feature>
<keyword evidence="10" id="KW-1185">Reference proteome</keyword>
<organism evidence="9 10">
    <name type="scientific">Tenebrio molitor</name>
    <name type="common">Yellow mealworm beetle</name>
    <dbReference type="NCBI Taxonomy" id="7067"/>
    <lineage>
        <taxon>Eukaryota</taxon>
        <taxon>Metazoa</taxon>
        <taxon>Ecdysozoa</taxon>
        <taxon>Arthropoda</taxon>
        <taxon>Hexapoda</taxon>
        <taxon>Insecta</taxon>
        <taxon>Pterygota</taxon>
        <taxon>Neoptera</taxon>
        <taxon>Endopterygota</taxon>
        <taxon>Coleoptera</taxon>
        <taxon>Polyphaga</taxon>
        <taxon>Cucujiformia</taxon>
        <taxon>Tenebrionidae</taxon>
        <taxon>Tenebrio</taxon>
    </lineage>
</organism>
<keyword evidence="6" id="KW-0675">Receptor</keyword>
<feature type="transmembrane region" description="Helical" evidence="8">
    <location>
        <begin position="1673"/>
        <end position="1694"/>
    </location>
</feature>
<protein>
    <submittedName>
        <fullName evidence="9">Uncharacterized protein</fullName>
    </submittedName>
</protein>
<feature type="transmembrane region" description="Helical" evidence="8">
    <location>
        <begin position="1885"/>
        <end position="1906"/>
    </location>
</feature>
<dbReference type="GO" id="GO:0050909">
    <property type="term" value="P:sensory perception of taste"/>
    <property type="evidence" value="ECO:0007669"/>
    <property type="project" value="InterPro"/>
</dbReference>
<feature type="transmembrane region" description="Helical" evidence="8">
    <location>
        <begin position="2282"/>
        <end position="2306"/>
    </location>
</feature>
<keyword evidence="3 8" id="KW-0812">Transmembrane</keyword>
<evidence type="ECO:0000256" key="5">
    <source>
        <dbReference type="ARBA" id="ARBA00023136"/>
    </source>
</evidence>
<feature type="transmembrane region" description="Helical" evidence="8">
    <location>
        <begin position="924"/>
        <end position="949"/>
    </location>
</feature>
<dbReference type="InterPro" id="IPR013604">
    <property type="entry name" value="7TM_chemorcpt"/>
</dbReference>
<feature type="transmembrane region" description="Helical" evidence="8">
    <location>
        <begin position="1459"/>
        <end position="1481"/>
    </location>
</feature>
<evidence type="ECO:0000256" key="2">
    <source>
        <dbReference type="ARBA" id="ARBA00022475"/>
    </source>
</evidence>
<feature type="transmembrane region" description="Helical" evidence="8">
    <location>
        <begin position="1225"/>
        <end position="1241"/>
    </location>
</feature>
<feature type="transmembrane region" description="Helical" evidence="8">
    <location>
        <begin position="427"/>
        <end position="449"/>
    </location>
</feature>
<evidence type="ECO:0000256" key="7">
    <source>
        <dbReference type="ARBA" id="ARBA00023224"/>
    </source>
</evidence>
<comment type="subcellular location">
    <subcellularLocation>
        <location evidence="1">Cell membrane</location>
        <topology evidence="1">Multi-pass membrane protein</topology>
    </subcellularLocation>
</comment>
<evidence type="ECO:0000313" key="10">
    <source>
        <dbReference type="Proteomes" id="UP000719412"/>
    </source>
</evidence>
<feature type="transmembrane region" description="Helical" evidence="8">
    <location>
        <begin position="1348"/>
        <end position="1369"/>
    </location>
</feature>
<feature type="transmembrane region" description="Helical" evidence="8">
    <location>
        <begin position="2136"/>
        <end position="2159"/>
    </location>
</feature>
<feature type="transmembrane region" description="Helical" evidence="8">
    <location>
        <begin position="1401"/>
        <end position="1422"/>
    </location>
</feature>
<evidence type="ECO:0000256" key="3">
    <source>
        <dbReference type="ARBA" id="ARBA00022692"/>
    </source>
</evidence>
<dbReference type="GO" id="GO:0030425">
    <property type="term" value="C:dendrite"/>
    <property type="evidence" value="ECO:0007669"/>
    <property type="project" value="TreeGrafter"/>
</dbReference>
<feature type="transmembrane region" description="Helical" evidence="8">
    <location>
        <begin position="1315"/>
        <end position="1336"/>
    </location>
</feature>
<feature type="transmembrane region" description="Helical" evidence="8">
    <location>
        <begin position="1082"/>
        <end position="1100"/>
    </location>
</feature>
<reference evidence="9" key="2">
    <citation type="submission" date="2021-08" db="EMBL/GenBank/DDBJ databases">
        <authorList>
            <person name="Eriksson T."/>
        </authorList>
    </citation>
    <scope>NUCLEOTIDE SEQUENCE</scope>
    <source>
        <strain evidence="9">Stoneville</strain>
        <tissue evidence="9">Whole head</tissue>
    </source>
</reference>
<accession>A0A8J6HE86</accession>
<feature type="transmembrane region" description="Helical" evidence="8">
    <location>
        <begin position="2312"/>
        <end position="2335"/>
    </location>
</feature>
<feature type="transmembrane region" description="Helical" evidence="8">
    <location>
        <begin position="2045"/>
        <end position="2063"/>
    </location>
</feature>
<proteinExistence type="predicted"/>
<feature type="transmembrane region" description="Helical" evidence="8">
    <location>
        <begin position="1754"/>
        <end position="1777"/>
    </location>
</feature>
<feature type="transmembrane region" description="Helical" evidence="8">
    <location>
        <begin position="1726"/>
        <end position="1748"/>
    </location>
</feature>
<name>A0A8J6HE86_TENMO</name>
<dbReference type="EMBL" id="JABDTM020025935">
    <property type="protein sequence ID" value="KAH0812576.1"/>
    <property type="molecule type" value="Genomic_DNA"/>
</dbReference>
<keyword evidence="4 8" id="KW-1133">Transmembrane helix</keyword>
<dbReference type="GO" id="GO:0005886">
    <property type="term" value="C:plasma membrane"/>
    <property type="evidence" value="ECO:0007669"/>
    <property type="project" value="UniProtKB-SubCell"/>
</dbReference>
<feature type="transmembrane region" description="Helical" evidence="8">
    <location>
        <begin position="1528"/>
        <end position="1548"/>
    </location>
</feature>
<feature type="transmembrane region" description="Helical" evidence="8">
    <location>
        <begin position="690"/>
        <end position="709"/>
    </location>
</feature>
<feature type="transmembrane region" description="Helical" evidence="8">
    <location>
        <begin position="627"/>
        <end position="647"/>
    </location>
</feature>
<feature type="transmembrane region" description="Helical" evidence="8">
    <location>
        <begin position="54"/>
        <end position="75"/>
    </location>
</feature>
<dbReference type="Pfam" id="PF08395">
    <property type="entry name" value="7tm_7"/>
    <property type="match status" value="1"/>
</dbReference>
<gene>
    <name evidence="9" type="ORF">GEV33_010214</name>
</gene>
<comment type="caution">
    <text evidence="9">The sequence shown here is derived from an EMBL/GenBank/DDBJ whole genome shotgun (WGS) entry which is preliminary data.</text>
</comment>
<feature type="transmembrane region" description="Helical" evidence="8">
    <location>
        <begin position="166"/>
        <end position="189"/>
    </location>
</feature>
<dbReference type="GO" id="GO:0043025">
    <property type="term" value="C:neuronal cell body"/>
    <property type="evidence" value="ECO:0007669"/>
    <property type="project" value="TreeGrafter"/>
</dbReference>
<dbReference type="Proteomes" id="UP000719412">
    <property type="component" value="Unassembled WGS sequence"/>
</dbReference>
<reference evidence="9" key="1">
    <citation type="journal article" date="2020" name="J Insects Food Feed">
        <title>The yellow mealworm (Tenebrio molitor) genome: a resource for the emerging insects as food and feed industry.</title>
        <authorList>
            <person name="Eriksson T."/>
            <person name="Andere A."/>
            <person name="Kelstrup H."/>
            <person name="Emery V."/>
            <person name="Picard C."/>
        </authorList>
    </citation>
    <scope>NUCLEOTIDE SEQUENCE</scope>
    <source>
        <strain evidence="9">Stoneville</strain>
        <tissue evidence="9">Whole head</tissue>
    </source>
</reference>
<dbReference type="GO" id="GO:0030424">
    <property type="term" value="C:axon"/>
    <property type="evidence" value="ECO:0007669"/>
    <property type="project" value="TreeGrafter"/>
</dbReference>
<feature type="transmembrane region" description="Helical" evidence="8">
    <location>
        <begin position="896"/>
        <end position="918"/>
    </location>
</feature>
<evidence type="ECO:0000256" key="8">
    <source>
        <dbReference type="SAM" id="Phobius"/>
    </source>
</evidence>
<feature type="transmembrane region" description="Helical" evidence="8">
    <location>
        <begin position="374"/>
        <end position="397"/>
    </location>
</feature>
<dbReference type="GO" id="GO:0007165">
    <property type="term" value="P:signal transduction"/>
    <property type="evidence" value="ECO:0007669"/>
    <property type="project" value="UniProtKB-KW"/>
</dbReference>
<feature type="transmembrane region" description="Helical" evidence="8">
    <location>
        <begin position="819"/>
        <end position="836"/>
    </location>
</feature>
<feature type="transmembrane region" description="Helical" evidence="8">
    <location>
        <begin position="1022"/>
        <end position="1041"/>
    </location>
</feature>
<feature type="transmembrane region" description="Helical" evidence="8">
    <location>
        <begin position="2179"/>
        <end position="2201"/>
    </location>
</feature>
<keyword evidence="7" id="KW-0807">Transducer</keyword>
<feature type="transmembrane region" description="Helical" evidence="8">
    <location>
        <begin position="1560"/>
        <end position="1581"/>
    </location>
</feature>
<evidence type="ECO:0000313" key="9">
    <source>
        <dbReference type="EMBL" id="KAH0812576.1"/>
    </source>
</evidence>
<feature type="transmembrane region" description="Helical" evidence="8">
    <location>
        <begin position="2083"/>
        <end position="2102"/>
    </location>
</feature>
<feature type="transmembrane region" description="Helical" evidence="8">
    <location>
        <begin position="195"/>
        <end position="219"/>
    </location>
</feature>
<evidence type="ECO:0000256" key="6">
    <source>
        <dbReference type="ARBA" id="ARBA00023170"/>
    </source>
</evidence>
<dbReference type="PANTHER" id="PTHR21143">
    <property type="entry name" value="INVERTEBRATE GUSTATORY RECEPTOR"/>
    <property type="match status" value="1"/>
</dbReference>
<feature type="transmembrane region" description="Helical" evidence="8">
    <location>
        <begin position="989"/>
        <end position="1010"/>
    </location>
</feature>
<feature type="transmembrane region" description="Helical" evidence="8">
    <location>
        <begin position="1587"/>
        <end position="1606"/>
    </location>
</feature>
<feature type="transmembrane region" description="Helical" evidence="8">
    <location>
        <begin position="556"/>
        <end position="578"/>
    </location>
</feature>
<dbReference type="PANTHER" id="PTHR21143:SF121">
    <property type="entry name" value="GUSTATORY AND ODORANT RECEPTOR 21A"/>
    <property type="match status" value="1"/>
</dbReference>
<keyword evidence="5 8" id="KW-0472">Membrane</keyword>
<evidence type="ECO:0000256" key="1">
    <source>
        <dbReference type="ARBA" id="ARBA00004651"/>
    </source>
</evidence>
<feature type="transmembrane region" description="Helical" evidence="8">
    <location>
        <begin position="523"/>
        <end position="544"/>
    </location>
</feature>
<keyword evidence="2" id="KW-1003">Cell membrane</keyword>
<feature type="transmembrane region" description="Helical" evidence="8">
    <location>
        <begin position="721"/>
        <end position="745"/>
    </location>
</feature>